<evidence type="ECO:0000313" key="1">
    <source>
        <dbReference type="EMBL" id="BAS89628.1"/>
    </source>
</evidence>
<gene>
    <name evidence="1" type="ordered locus">Os04g0469425</name>
    <name evidence="1" type="ORF">OSNPB_040469425</name>
</gene>
<name>A0A0P0WBF6_ORYSJ</name>
<dbReference type="InParanoid" id="A0A0P0WBF6"/>
<reference evidence="2" key="1">
    <citation type="journal article" date="2005" name="Nature">
        <title>The map-based sequence of the rice genome.</title>
        <authorList>
            <consortium name="International rice genome sequencing project (IRGSP)"/>
            <person name="Matsumoto T."/>
            <person name="Wu J."/>
            <person name="Kanamori H."/>
            <person name="Katayose Y."/>
            <person name="Fujisawa M."/>
            <person name="Namiki N."/>
            <person name="Mizuno H."/>
            <person name="Yamamoto K."/>
            <person name="Antonio B.A."/>
            <person name="Baba T."/>
            <person name="Sakata K."/>
            <person name="Nagamura Y."/>
            <person name="Aoki H."/>
            <person name="Arikawa K."/>
            <person name="Arita K."/>
            <person name="Bito T."/>
            <person name="Chiden Y."/>
            <person name="Fujitsuka N."/>
            <person name="Fukunaka R."/>
            <person name="Hamada M."/>
            <person name="Harada C."/>
            <person name="Hayashi A."/>
            <person name="Hijishita S."/>
            <person name="Honda M."/>
            <person name="Hosokawa S."/>
            <person name="Ichikawa Y."/>
            <person name="Idonuma A."/>
            <person name="Iijima M."/>
            <person name="Ikeda M."/>
            <person name="Ikeno M."/>
            <person name="Ito K."/>
            <person name="Ito S."/>
            <person name="Ito T."/>
            <person name="Ito Y."/>
            <person name="Ito Y."/>
            <person name="Iwabuchi A."/>
            <person name="Kamiya K."/>
            <person name="Karasawa W."/>
            <person name="Kurita K."/>
            <person name="Katagiri S."/>
            <person name="Kikuta A."/>
            <person name="Kobayashi H."/>
            <person name="Kobayashi N."/>
            <person name="Machita K."/>
            <person name="Maehara T."/>
            <person name="Masukawa M."/>
            <person name="Mizubayashi T."/>
            <person name="Mukai Y."/>
            <person name="Nagasaki H."/>
            <person name="Nagata Y."/>
            <person name="Naito S."/>
            <person name="Nakashima M."/>
            <person name="Nakama Y."/>
            <person name="Nakamichi Y."/>
            <person name="Nakamura M."/>
            <person name="Meguro A."/>
            <person name="Negishi M."/>
            <person name="Ohta I."/>
            <person name="Ohta T."/>
            <person name="Okamoto M."/>
            <person name="Ono N."/>
            <person name="Saji S."/>
            <person name="Sakaguchi M."/>
            <person name="Sakai K."/>
            <person name="Shibata M."/>
            <person name="Shimokawa T."/>
            <person name="Song J."/>
            <person name="Takazaki Y."/>
            <person name="Terasawa K."/>
            <person name="Tsugane M."/>
            <person name="Tsuji K."/>
            <person name="Ueda S."/>
            <person name="Waki K."/>
            <person name="Yamagata H."/>
            <person name="Yamamoto M."/>
            <person name="Yamamoto S."/>
            <person name="Yamane H."/>
            <person name="Yoshiki S."/>
            <person name="Yoshihara R."/>
            <person name="Yukawa K."/>
            <person name="Zhong H."/>
            <person name="Yano M."/>
            <person name="Yuan Q."/>
            <person name="Ouyang S."/>
            <person name="Liu J."/>
            <person name="Jones K.M."/>
            <person name="Gansberger K."/>
            <person name="Moffat K."/>
            <person name="Hill J."/>
            <person name="Bera J."/>
            <person name="Fadrosh D."/>
            <person name="Jin S."/>
            <person name="Johri S."/>
            <person name="Kim M."/>
            <person name="Overton L."/>
            <person name="Reardon M."/>
            <person name="Tsitrin T."/>
            <person name="Vuong H."/>
            <person name="Weaver B."/>
            <person name="Ciecko A."/>
            <person name="Tallon L."/>
            <person name="Jackson J."/>
            <person name="Pai G."/>
            <person name="Aken S.V."/>
            <person name="Utterback T."/>
            <person name="Reidmuller S."/>
            <person name="Feldblyum T."/>
            <person name="Hsiao J."/>
            <person name="Zismann V."/>
            <person name="Iobst S."/>
            <person name="de Vazeille A.R."/>
            <person name="Buell C.R."/>
            <person name="Ying K."/>
            <person name="Li Y."/>
            <person name="Lu T."/>
            <person name="Huang Y."/>
            <person name="Zhao Q."/>
            <person name="Feng Q."/>
            <person name="Zhang L."/>
            <person name="Zhu J."/>
            <person name="Weng Q."/>
            <person name="Mu J."/>
            <person name="Lu Y."/>
            <person name="Fan D."/>
            <person name="Liu Y."/>
            <person name="Guan J."/>
            <person name="Zhang Y."/>
            <person name="Yu S."/>
            <person name="Liu X."/>
            <person name="Zhang Y."/>
            <person name="Hong G."/>
            <person name="Han B."/>
            <person name="Choisne N."/>
            <person name="Demange N."/>
            <person name="Orjeda G."/>
            <person name="Samain S."/>
            <person name="Cattolico L."/>
            <person name="Pelletier E."/>
            <person name="Couloux A."/>
            <person name="Segurens B."/>
            <person name="Wincker P."/>
            <person name="D'Hont A."/>
            <person name="Scarpelli C."/>
            <person name="Weissenbach J."/>
            <person name="Salanoubat M."/>
            <person name="Quetier F."/>
            <person name="Yu Y."/>
            <person name="Kim H.R."/>
            <person name="Rambo T."/>
            <person name="Currie J."/>
            <person name="Collura K."/>
            <person name="Luo M."/>
            <person name="Yang T."/>
            <person name="Ammiraju J.S.S."/>
            <person name="Engler F."/>
            <person name="Soderlund C."/>
            <person name="Wing R.A."/>
            <person name="Palmer L.E."/>
            <person name="de la Bastide M."/>
            <person name="Spiegel L."/>
            <person name="Nascimento L."/>
            <person name="Zutavern T."/>
            <person name="O'Shaughnessy A."/>
            <person name="Dike S."/>
            <person name="Dedhia N."/>
            <person name="Preston R."/>
            <person name="Balija V."/>
            <person name="McCombie W.R."/>
            <person name="Chow T."/>
            <person name="Chen H."/>
            <person name="Chung M."/>
            <person name="Chen C."/>
            <person name="Shaw J."/>
            <person name="Wu H."/>
            <person name="Hsiao K."/>
            <person name="Chao Y."/>
            <person name="Chu M."/>
            <person name="Cheng C."/>
            <person name="Hour A."/>
            <person name="Lee P."/>
            <person name="Lin S."/>
            <person name="Lin Y."/>
            <person name="Liou J."/>
            <person name="Liu S."/>
            <person name="Hsing Y."/>
            <person name="Raghuvanshi S."/>
            <person name="Mohanty A."/>
            <person name="Bharti A.K."/>
            <person name="Gaur A."/>
            <person name="Gupta V."/>
            <person name="Kumar D."/>
            <person name="Ravi V."/>
            <person name="Vij S."/>
            <person name="Kapur A."/>
            <person name="Khurana P."/>
            <person name="Khurana P."/>
            <person name="Khurana J.P."/>
            <person name="Tyagi A.K."/>
            <person name="Gaikwad K."/>
            <person name="Singh A."/>
            <person name="Dalal V."/>
            <person name="Srivastava S."/>
            <person name="Dixit A."/>
            <person name="Pal A.K."/>
            <person name="Ghazi I.A."/>
            <person name="Yadav M."/>
            <person name="Pandit A."/>
            <person name="Bhargava A."/>
            <person name="Sureshbabu K."/>
            <person name="Batra K."/>
            <person name="Sharma T.R."/>
            <person name="Mohapatra T."/>
            <person name="Singh N.K."/>
            <person name="Messing J."/>
            <person name="Nelson A.B."/>
            <person name="Fuks G."/>
            <person name="Kavchok S."/>
            <person name="Keizer G."/>
            <person name="Linton E."/>
            <person name="Llaca V."/>
            <person name="Song R."/>
            <person name="Tanyolac B."/>
            <person name="Young S."/>
            <person name="Ho-Il K."/>
            <person name="Hahn J.H."/>
            <person name="Sangsakoo G."/>
            <person name="Vanavichit A."/>
            <person name="de Mattos Luiz.A.T."/>
            <person name="Zimmer P.D."/>
            <person name="Malone G."/>
            <person name="Dellagostin O."/>
            <person name="de Oliveira A.C."/>
            <person name="Bevan M."/>
            <person name="Bancroft I."/>
            <person name="Minx P."/>
            <person name="Cordum H."/>
            <person name="Wilson R."/>
            <person name="Cheng Z."/>
            <person name="Jin W."/>
            <person name="Jiang J."/>
            <person name="Leong S.A."/>
            <person name="Iwama H."/>
            <person name="Gojobori T."/>
            <person name="Itoh T."/>
            <person name="Niimura Y."/>
            <person name="Fujii Y."/>
            <person name="Habara T."/>
            <person name="Sakai H."/>
            <person name="Sato Y."/>
            <person name="Wilson G."/>
            <person name="Kumar K."/>
            <person name="McCouch S."/>
            <person name="Juretic N."/>
            <person name="Hoen D."/>
            <person name="Wright S."/>
            <person name="Bruskiewich R."/>
            <person name="Bureau T."/>
            <person name="Miyao A."/>
            <person name="Hirochika H."/>
            <person name="Nishikawa T."/>
            <person name="Kadowaki K."/>
            <person name="Sugiura M."/>
            <person name="Burr B."/>
            <person name="Sasaki T."/>
        </authorList>
    </citation>
    <scope>NUCLEOTIDE SEQUENCE [LARGE SCALE GENOMIC DNA]</scope>
    <source>
        <strain evidence="2">cv. Nipponbare</strain>
    </source>
</reference>
<keyword evidence="2" id="KW-1185">Reference proteome</keyword>
<accession>A0A0P0WBF6</accession>
<reference evidence="1 2" key="3">
    <citation type="journal article" date="2013" name="Rice">
        <title>Improvement of the Oryza sativa Nipponbare reference genome using next generation sequence and optical map data.</title>
        <authorList>
            <person name="Kawahara Y."/>
            <person name="de la Bastide M."/>
            <person name="Hamilton J.P."/>
            <person name="Kanamori H."/>
            <person name="McCombie W.R."/>
            <person name="Ouyang S."/>
            <person name="Schwartz D.C."/>
            <person name="Tanaka T."/>
            <person name="Wu J."/>
            <person name="Zhou S."/>
            <person name="Childs K.L."/>
            <person name="Davidson R.M."/>
            <person name="Lin H."/>
            <person name="Quesada-Ocampo L."/>
            <person name="Vaillancourt B."/>
            <person name="Sakai H."/>
            <person name="Lee S.S."/>
            <person name="Kim J."/>
            <person name="Numa H."/>
            <person name="Itoh T."/>
            <person name="Buell C.R."/>
            <person name="Matsumoto T."/>
        </authorList>
    </citation>
    <scope>NUCLEOTIDE SEQUENCE [LARGE SCALE GENOMIC DNA]</scope>
    <source>
        <strain evidence="2">cv. Nipponbare</strain>
    </source>
</reference>
<dbReference type="EMBL" id="AP014960">
    <property type="protein sequence ID" value="BAS89628.1"/>
    <property type="molecule type" value="Genomic_DNA"/>
</dbReference>
<dbReference type="Gramene" id="Os04t0469425-00">
    <property type="protein sequence ID" value="Os04t0469425-00"/>
    <property type="gene ID" value="Os04g0469425"/>
</dbReference>
<reference evidence="1 2" key="2">
    <citation type="journal article" date="2013" name="Plant Cell Physiol.">
        <title>Rice Annotation Project Database (RAP-DB): an integrative and interactive database for rice genomics.</title>
        <authorList>
            <person name="Sakai H."/>
            <person name="Lee S.S."/>
            <person name="Tanaka T."/>
            <person name="Numa H."/>
            <person name="Kim J."/>
            <person name="Kawahara Y."/>
            <person name="Wakimoto H."/>
            <person name="Yang C.C."/>
            <person name="Iwamoto M."/>
            <person name="Abe T."/>
            <person name="Yamada Y."/>
            <person name="Muto A."/>
            <person name="Inokuchi H."/>
            <person name="Ikemura T."/>
            <person name="Matsumoto T."/>
            <person name="Sasaki T."/>
            <person name="Itoh T."/>
        </authorList>
    </citation>
    <scope>NUCLEOTIDE SEQUENCE [LARGE SCALE GENOMIC DNA]</scope>
    <source>
        <strain evidence="2">cv. Nipponbare</strain>
    </source>
</reference>
<organism evidence="1 2">
    <name type="scientific">Oryza sativa subsp. japonica</name>
    <name type="common">Rice</name>
    <dbReference type="NCBI Taxonomy" id="39947"/>
    <lineage>
        <taxon>Eukaryota</taxon>
        <taxon>Viridiplantae</taxon>
        <taxon>Streptophyta</taxon>
        <taxon>Embryophyta</taxon>
        <taxon>Tracheophyta</taxon>
        <taxon>Spermatophyta</taxon>
        <taxon>Magnoliopsida</taxon>
        <taxon>Liliopsida</taxon>
        <taxon>Poales</taxon>
        <taxon>Poaceae</taxon>
        <taxon>BOP clade</taxon>
        <taxon>Oryzoideae</taxon>
        <taxon>Oryzeae</taxon>
        <taxon>Oryzinae</taxon>
        <taxon>Oryza</taxon>
        <taxon>Oryza sativa</taxon>
    </lineage>
</organism>
<sequence length="73" mass="7864">MSAFHEKTVRAGIPSNRRWASGRRPHLPYMNSSLVARNPASSSPRAPVATACACNCLPSETALLTATRSRTQP</sequence>
<evidence type="ECO:0000313" key="2">
    <source>
        <dbReference type="Proteomes" id="UP000059680"/>
    </source>
</evidence>
<dbReference type="Proteomes" id="UP000059680">
    <property type="component" value="Chromosome 4"/>
</dbReference>
<dbReference type="AlphaFoldDB" id="A0A0P0WBF6"/>
<dbReference type="PaxDb" id="39947-A0A0P0WBF6"/>
<proteinExistence type="predicted"/>
<protein>
    <submittedName>
        <fullName evidence="1">Os04g0469425 protein</fullName>
    </submittedName>
</protein>